<dbReference type="Proteomes" id="UP000050469">
    <property type="component" value="Unassembled WGS sequence"/>
</dbReference>
<feature type="transmembrane region" description="Helical" evidence="1">
    <location>
        <begin position="101"/>
        <end position="121"/>
    </location>
</feature>
<evidence type="ECO:0000313" key="3">
    <source>
        <dbReference type="EMBL" id="RMS48272.1"/>
    </source>
</evidence>
<dbReference type="AlphaFoldDB" id="A0A0P9SQK2"/>
<evidence type="ECO:0000313" key="5">
    <source>
        <dbReference type="Proteomes" id="UP000270873"/>
    </source>
</evidence>
<evidence type="ECO:0000313" key="4">
    <source>
        <dbReference type="Proteomes" id="UP000050469"/>
    </source>
</evidence>
<dbReference type="RefSeq" id="WP_054096913.1">
    <property type="nucleotide sequence ID" value="NZ_LJQO01000599.1"/>
</dbReference>
<accession>A0A0P9SQK2</accession>
<dbReference type="EMBL" id="RBSP01000394">
    <property type="protein sequence ID" value="RMS48272.1"/>
    <property type="molecule type" value="Genomic_DNA"/>
</dbReference>
<keyword evidence="1" id="KW-0472">Membrane</keyword>
<evidence type="ECO:0000313" key="2">
    <source>
        <dbReference type="EMBL" id="KPX54398.1"/>
    </source>
</evidence>
<keyword evidence="1" id="KW-0812">Transmembrane</keyword>
<protein>
    <submittedName>
        <fullName evidence="2">Conjugal transfer protein</fullName>
    </submittedName>
</protein>
<dbReference type="EMBL" id="LJQO01000599">
    <property type="protein sequence ID" value="KPX54398.1"/>
    <property type="molecule type" value="Genomic_DNA"/>
</dbReference>
<dbReference type="Proteomes" id="UP000270873">
    <property type="component" value="Unassembled WGS sequence"/>
</dbReference>
<dbReference type="PATRIC" id="fig|251724.3.peg.5672"/>
<name>A0A0P9SQK2_PSEA0</name>
<evidence type="ECO:0000256" key="1">
    <source>
        <dbReference type="SAM" id="Phobius"/>
    </source>
</evidence>
<reference evidence="2 4" key="1">
    <citation type="submission" date="2015-09" db="EMBL/GenBank/DDBJ databases">
        <title>Genome announcement of multiple Pseudomonas syringae strains.</title>
        <authorList>
            <person name="Thakur S."/>
            <person name="Wang P.W."/>
            <person name="Gong Y."/>
            <person name="Weir B.S."/>
            <person name="Guttman D.S."/>
        </authorList>
    </citation>
    <scope>NUCLEOTIDE SEQUENCE [LARGE SCALE GENOMIC DNA]</scope>
    <source>
        <strain evidence="2 4">ICMP7840</strain>
    </source>
</reference>
<keyword evidence="1" id="KW-1133">Transmembrane helix</keyword>
<proteinExistence type="predicted"/>
<comment type="caution">
    <text evidence="2">The sequence shown here is derived from an EMBL/GenBank/DDBJ whole genome shotgun (WGS) entry which is preliminary data.</text>
</comment>
<gene>
    <name evidence="2" type="ORF">ALO53_200057</name>
    <name evidence="3" type="ORF">ALP66_200097</name>
</gene>
<sequence>MKNIYINDVAVGSLSEQEIEEIKTTARAMPKRYILQVCNLMHGAANVALSSIKSAPVIFLLVLILGFFIGQERVESDIALGGSLAIGSMVGFIIAAAMSSFLVGFIAVVFSLLLFGVDYGFRDVAKEEFYRLLRIKLGVSAVGVVTQSDYVGSAE</sequence>
<feature type="transmembrane region" description="Helical" evidence="1">
    <location>
        <begin position="51"/>
        <end position="70"/>
    </location>
</feature>
<organism evidence="2 4">
    <name type="scientific">Pseudomonas amygdali pv. photiniae</name>
    <dbReference type="NCBI Taxonomy" id="251724"/>
    <lineage>
        <taxon>Bacteria</taxon>
        <taxon>Pseudomonadati</taxon>
        <taxon>Pseudomonadota</taxon>
        <taxon>Gammaproteobacteria</taxon>
        <taxon>Pseudomonadales</taxon>
        <taxon>Pseudomonadaceae</taxon>
        <taxon>Pseudomonas</taxon>
        <taxon>Pseudomonas amygdali</taxon>
    </lineage>
</organism>
<reference evidence="3 5" key="2">
    <citation type="submission" date="2018-08" db="EMBL/GenBank/DDBJ databases">
        <title>Recombination of ecologically and evolutionarily significant loci maintains genetic cohesion in the Pseudomonas syringae species complex.</title>
        <authorList>
            <person name="Dillon M."/>
            <person name="Thakur S."/>
            <person name="Almeida R.N.D."/>
            <person name="Weir B.S."/>
            <person name="Guttman D.S."/>
        </authorList>
    </citation>
    <scope>NUCLEOTIDE SEQUENCE [LARGE SCALE GENOMIC DNA]</scope>
    <source>
        <strain evidence="3 5">ICMP 7847</strain>
    </source>
</reference>